<evidence type="ECO:0000256" key="8">
    <source>
        <dbReference type="ARBA" id="ARBA00022989"/>
    </source>
</evidence>
<keyword evidence="8 14" id="KW-1133">Transmembrane helix</keyword>
<evidence type="ECO:0000256" key="14">
    <source>
        <dbReference type="SAM" id="Phobius"/>
    </source>
</evidence>
<comment type="function">
    <text evidence="1">Part of cytochrome c oxidase, its function is unknown.</text>
</comment>
<feature type="transmembrane region" description="Helical" evidence="14">
    <location>
        <begin position="138"/>
        <end position="162"/>
    </location>
</feature>
<keyword evidence="5" id="KW-1003">Cell membrane</keyword>
<organism evidence="15">
    <name type="scientific">Streptomyces sp. R17</name>
    <dbReference type="NCBI Taxonomy" id="3238626"/>
    <lineage>
        <taxon>Bacteria</taxon>
        <taxon>Bacillati</taxon>
        <taxon>Actinomycetota</taxon>
        <taxon>Actinomycetes</taxon>
        <taxon>Kitasatosporales</taxon>
        <taxon>Streptomycetaceae</taxon>
        <taxon>Streptomyces</taxon>
    </lineage>
</organism>
<evidence type="ECO:0000256" key="4">
    <source>
        <dbReference type="ARBA" id="ARBA00012949"/>
    </source>
</evidence>
<evidence type="ECO:0000256" key="5">
    <source>
        <dbReference type="ARBA" id="ARBA00022475"/>
    </source>
</evidence>
<evidence type="ECO:0000256" key="1">
    <source>
        <dbReference type="ARBA" id="ARBA00002536"/>
    </source>
</evidence>
<feature type="transmembrane region" description="Helical" evidence="14">
    <location>
        <begin position="42"/>
        <end position="61"/>
    </location>
</feature>
<evidence type="ECO:0000313" key="15">
    <source>
        <dbReference type="EMBL" id="XDQ21334.1"/>
    </source>
</evidence>
<gene>
    <name evidence="15" type="ORF">AB5J48_25765</name>
</gene>
<comment type="subcellular location">
    <subcellularLocation>
        <location evidence="2">Cell membrane</location>
        <topology evidence="2">Multi-pass membrane protein</topology>
    </subcellularLocation>
</comment>
<dbReference type="AlphaFoldDB" id="A0AB39NWH9"/>
<proteinExistence type="inferred from homology"/>
<dbReference type="EMBL" id="CP163433">
    <property type="protein sequence ID" value="XDQ21334.1"/>
    <property type="molecule type" value="Genomic_DNA"/>
</dbReference>
<evidence type="ECO:0000256" key="7">
    <source>
        <dbReference type="ARBA" id="ARBA00022967"/>
    </source>
</evidence>
<keyword evidence="6 14" id="KW-0812">Transmembrane</keyword>
<evidence type="ECO:0000256" key="12">
    <source>
        <dbReference type="ARBA" id="ARBA00047816"/>
    </source>
</evidence>
<feature type="compositionally biased region" description="Low complexity" evidence="13">
    <location>
        <begin position="9"/>
        <end position="18"/>
    </location>
</feature>
<dbReference type="RefSeq" id="WP_369152785.1">
    <property type="nucleotide sequence ID" value="NZ_CP163433.1"/>
</dbReference>
<evidence type="ECO:0000256" key="2">
    <source>
        <dbReference type="ARBA" id="ARBA00004651"/>
    </source>
</evidence>
<evidence type="ECO:0000256" key="10">
    <source>
        <dbReference type="ARBA" id="ARBA00031366"/>
    </source>
</evidence>
<dbReference type="Pfam" id="PF12270">
    <property type="entry name" value="Cyt_c_ox_IV"/>
    <property type="match status" value="1"/>
</dbReference>
<sequence>MLDGRRFSGRPARGTTRVGGRREGHAWRRWTRARGCRTGRRGVRHSGVSLFFAVSATTYGPSSAEPAGTAALVVSCLMSALVAFFLWYRHRKDGLLPKDRKGASVHEAAGPVAFFPPHSAFPVLAAAGTALLGLGAVYGLWLFLIGAGVLVPGVLGFAFQYAARGTDPVRPTGVEDR</sequence>
<dbReference type="GO" id="GO:0022900">
    <property type="term" value="P:electron transport chain"/>
    <property type="evidence" value="ECO:0007669"/>
    <property type="project" value="InterPro"/>
</dbReference>
<accession>A0AB39NWH9</accession>
<reference evidence="15" key="1">
    <citation type="submission" date="2024-07" db="EMBL/GenBank/DDBJ databases">
        <authorList>
            <person name="Yu S.T."/>
        </authorList>
    </citation>
    <scope>NUCLEOTIDE SEQUENCE</scope>
    <source>
        <strain evidence="15">R17</strain>
    </source>
</reference>
<feature type="transmembrane region" description="Helical" evidence="14">
    <location>
        <begin position="67"/>
        <end position="88"/>
    </location>
</feature>
<evidence type="ECO:0000256" key="9">
    <source>
        <dbReference type="ARBA" id="ARBA00023136"/>
    </source>
</evidence>
<name>A0AB39NWH9_9ACTN</name>
<comment type="catalytic activity">
    <reaction evidence="12">
        <text>4 Fe(II)-[cytochrome c] + O2 + 8 H(+)(in) = 4 Fe(III)-[cytochrome c] + 2 H2O + 4 H(+)(out)</text>
        <dbReference type="Rhea" id="RHEA:11436"/>
        <dbReference type="Rhea" id="RHEA-COMP:10350"/>
        <dbReference type="Rhea" id="RHEA-COMP:14399"/>
        <dbReference type="ChEBI" id="CHEBI:15377"/>
        <dbReference type="ChEBI" id="CHEBI:15378"/>
        <dbReference type="ChEBI" id="CHEBI:15379"/>
        <dbReference type="ChEBI" id="CHEBI:29033"/>
        <dbReference type="ChEBI" id="CHEBI:29034"/>
        <dbReference type="EC" id="7.1.1.9"/>
    </reaction>
</comment>
<dbReference type="GO" id="GO:0005886">
    <property type="term" value="C:plasma membrane"/>
    <property type="evidence" value="ECO:0007669"/>
    <property type="project" value="UniProtKB-SubCell"/>
</dbReference>
<evidence type="ECO:0000256" key="13">
    <source>
        <dbReference type="SAM" id="MobiDB-lite"/>
    </source>
</evidence>
<dbReference type="EC" id="7.1.1.9" evidence="4"/>
<keyword evidence="9 14" id="KW-0472">Membrane</keyword>
<dbReference type="InterPro" id="IPR021050">
    <property type="entry name" value="Cyt_c_oxidase_su4_actinobac"/>
</dbReference>
<evidence type="ECO:0000256" key="3">
    <source>
        <dbReference type="ARBA" id="ARBA00006870"/>
    </source>
</evidence>
<protein>
    <recommendedName>
        <fullName evidence="4">cytochrome-c oxidase</fullName>
        <ecNumber evidence="4">7.1.1.9</ecNumber>
    </recommendedName>
    <alternativeName>
        <fullName evidence="11">Cytochrome aa3 subunit 4</fullName>
    </alternativeName>
    <alternativeName>
        <fullName evidence="10">Cytochrome c oxidase polypeptide IV</fullName>
    </alternativeName>
</protein>
<evidence type="ECO:0000256" key="6">
    <source>
        <dbReference type="ARBA" id="ARBA00022692"/>
    </source>
</evidence>
<comment type="similarity">
    <text evidence="3">Belongs to the cytochrome c oxidase bacterial subunit CtaF family.</text>
</comment>
<keyword evidence="7" id="KW-1278">Translocase</keyword>
<evidence type="ECO:0000256" key="11">
    <source>
        <dbReference type="ARBA" id="ARBA00031401"/>
    </source>
</evidence>
<feature type="region of interest" description="Disordered" evidence="13">
    <location>
        <begin position="1"/>
        <end position="24"/>
    </location>
</feature>
<feature type="transmembrane region" description="Helical" evidence="14">
    <location>
        <begin position="109"/>
        <end position="132"/>
    </location>
</feature>
<dbReference type="GO" id="GO:0004129">
    <property type="term" value="F:cytochrome-c oxidase activity"/>
    <property type="evidence" value="ECO:0007669"/>
    <property type="project" value="UniProtKB-EC"/>
</dbReference>